<dbReference type="EMBL" id="BRZM01000030">
    <property type="protein sequence ID" value="GLD57678.1"/>
    <property type="molecule type" value="Genomic_DNA"/>
</dbReference>
<dbReference type="CDD" id="cd07563">
    <property type="entry name" value="Peptidase_S41_IRBP"/>
    <property type="match status" value="3"/>
</dbReference>
<sequence>MASRLFHLLHVVLILESSWGKLMSEDLGEAARQGADVAPALGHRVFAHESANRDMVSINMFKVYEKYSKEPLSQRDGNTVRSFKAVPGVSHGKEVFQFNLSSIQDSEVILSASFHFLYKRPRHHQRPWRFRRPRHPSGGLQHSHPSSPKLLFHGSSPNSAFATPLGNITLAPFKKGSWQSRDVTAVVKHARDVKELVLTVEFDMESGAARMQQRSPHGQERLSQANLPYILVYADDRAIDEPNSVAMSLQRYGPFPVGDDASSSASASRIRRELQLQIQTNDIPEVQFNTLKNHELWQNTYFPAKAKAAVKPRRKQGQESSEGLSKPQVLSFDERTMKKARRRQWSEPRVCARRYLRVDFADIGWSEWVLAPKSFDAYYCAGTCGFPIPKVVRPSNHATIQSIVRAVGIVPGVPEPCCVPEKMSPLSVLFLDPSRNMVLKVYPGMSVDTCACREDPEGFYSQLSEEDLLEEEDTDSRMENLLGTMKEGFLRKLNLSDVPQEHSKIYPPQFMMELYNKYASDSSAIPQSDVIRSFIVQDVRLSVTNGTKSKHRLQFNISIPSHEKITVAELQLFFIPDARSRVPSHCFKSTVKVYEVNHDDLTPTTQLLVGKEVTGSESMWTTFDVTTAIQSWIKSGNGATVFDVVVDRKDCWASDSGAEGAGCLNMSMSIGDNTSAALIVFSDDLGSRRRETKKELREMILHEEETILHSGADWNRGGQLPNEIPEAQHSRRNKRKAEREYCRRTSLKVNFKDIGWDSWIVAPPEYDAFECRGLCYHPLTDEMTPSKHALIQTLINIRDPKKANMACCVPIKLDPITVMYQENGRLTIRYLYEEMKVAECGCSSSFQPALVLEMAKILLENYCFPENLVGMQEAIQQAINSGEILQISDKKTLAAVLTVGVQGALNDPRLTVSYEPSFIPVIPPVLPSLPIEQLVRLVRNSVKLDILENNIGYLRIDRIVGEETAAKLGSLLRDNIWDKVAHTSSLIFDLRYSTAGQLSGVPFIISYFSDPEHIIHIDTVYDRPSNTTRDLWTMPSIKGERYGKKKDVIILTSKRTMGAAEAVAYTLKNLKRAIIVGERSAGGSVKIQKIRIGGSDFYITVPVARSVSPITGQSWEVSGVSPTVNVIAKEAVAKAKSLLAVRRAIPKVVQRISDIIGRFYAFTDRVPALLQHLQSTDFFSVVSEEDLAVKLNQDLQTVSEDPRLIVRYMKDNAAIVEEDAELYRVPDDPQLLSALVDTTFKVEILPGNTGYLRFDKFVESSTLTKLEEVMAEKVWKPLKDTNILIIDLRYNTGGCSTSLALILSYLQDTSQKHHFFAINDQIQHTTTAHDSLPQITGPTYGSKRGVYVLTSYYTASVGEEFAYLIQSLHRGTVIGEITSGTLMHSKVFQIEGTDLTITVPFINFIDNNGEFWLGGGVVPDAIVLAEEAVDHVREIADFHQGLRSLLEGTEELLEKHYAIHEVALKVGKALLGKWAEGLYWSVVDFESLASQLTADLQEASGDHRLHVFHCDVEPESLHDKAKIPTAEEVGYIIDALFKIELLPGNVGYLRFDMMADIEVLKAIGPQLIKIVWSKIVNTDALIIDMRYNTGGYSTAIPLLCTYFFDAEPLQHLYTVFDRTTTTMTEVMTLPQVRGQRYGSSKDVYILTSHMTGSAAEVFTRTMKDLNRAIIIGEPTIGGSLSSGTYQIRDSVLYASIPNQVVLSAITGKMWSVSGVEPHVIAQASDALHVAQRLIAAKLLKGEQRK</sequence>
<evidence type="ECO:0000256" key="2">
    <source>
        <dbReference type="ARBA" id="ARBA00006656"/>
    </source>
</evidence>
<dbReference type="PROSITE" id="PS00250">
    <property type="entry name" value="TGF_BETA_1"/>
    <property type="match status" value="2"/>
</dbReference>
<evidence type="ECO:0000256" key="3">
    <source>
        <dbReference type="ARBA" id="ARBA00022514"/>
    </source>
</evidence>
<gene>
    <name evidence="14" type="ORF">AKAME5_000987800</name>
</gene>
<feature type="domain" description="TGF-beta family profile" evidence="13">
    <location>
        <begin position="340"/>
        <end position="453"/>
    </location>
</feature>
<evidence type="ECO:0000256" key="1">
    <source>
        <dbReference type="ARBA" id="ARBA00004613"/>
    </source>
</evidence>
<dbReference type="PRINTS" id="PR00669">
    <property type="entry name" value="INHIBINA"/>
</dbReference>
<dbReference type="FunFam" id="2.10.90.10:FF:000001">
    <property type="entry name" value="Bone morphogenetic protein 4"/>
    <property type="match status" value="1"/>
</dbReference>
<dbReference type="PROSITE" id="PS51362">
    <property type="entry name" value="TGF_BETA_2"/>
    <property type="match status" value="2"/>
</dbReference>
<evidence type="ECO:0000256" key="11">
    <source>
        <dbReference type="SAM" id="MobiDB-lite"/>
    </source>
</evidence>
<dbReference type="Gene3D" id="2.60.120.970">
    <property type="match status" value="1"/>
</dbReference>
<dbReference type="InterPro" id="IPR001111">
    <property type="entry name" value="TGF-b_propeptide"/>
</dbReference>
<dbReference type="GO" id="GO:0005125">
    <property type="term" value="F:cytokine activity"/>
    <property type="evidence" value="ECO:0007669"/>
    <property type="project" value="UniProtKB-KW"/>
</dbReference>
<evidence type="ECO:0000256" key="5">
    <source>
        <dbReference type="ARBA" id="ARBA00022685"/>
    </source>
</evidence>
<proteinExistence type="inferred from homology"/>
<feature type="region of interest" description="Disordered" evidence="11">
    <location>
        <begin position="308"/>
        <end position="327"/>
    </location>
</feature>
<dbReference type="GO" id="GO:0035239">
    <property type="term" value="P:tube morphogenesis"/>
    <property type="evidence" value="ECO:0007669"/>
    <property type="project" value="UniProtKB-ARBA"/>
</dbReference>
<evidence type="ECO:0000256" key="10">
    <source>
        <dbReference type="RuleBase" id="RU000354"/>
    </source>
</evidence>
<keyword evidence="15" id="KW-1185">Reference proteome</keyword>
<organism evidence="14 15">
    <name type="scientific">Lates japonicus</name>
    <name type="common">Japanese lates</name>
    <dbReference type="NCBI Taxonomy" id="270547"/>
    <lineage>
        <taxon>Eukaryota</taxon>
        <taxon>Metazoa</taxon>
        <taxon>Chordata</taxon>
        <taxon>Craniata</taxon>
        <taxon>Vertebrata</taxon>
        <taxon>Euteleostomi</taxon>
        <taxon>Actinopterygii</taxon>
        <taxon>Neopterygii</taxon>
        <taxon>Teleostei</taxon>
        <taxon>Neoteleostei</taxon>
        <taxon>Acanthomorphata</taxon>
        <taxon>Carangaria</taxon>
        <taxon>Carangaria incertae sedis</taxon>
        <taxon>Centropomidae</taxon>
        <taxon>Lates</taxon>
    </lineage>
</organism>
<dbReference type="InterPro" id="IPR029045">
    <property type="entry name" value="ClpP/crotonase-like_dom_sf"/>
</dbReference>
<evidence type="ECO:0000256" key="6">
    <source>
        <dbReference type="ARBA" id="ARBA00022729"/>
    </source>
</evidence>
<feature type="region of interest" description="Disordered" evidence="11">
    <location>
        <begin position="712"/>
        <end position="737"/>
    </location>
</feature>
<dbReference type="SMART" id="SM00204">
    <property type="entry name" value="TGFB"/>
    <property type="match status" value="2"/>
</dbReference>
<dbReference type="Pfam" id="PF00688">
    <property type="entry name" value="TGFb_propeptide"/>
    <property type="match status" value="1"/>
</dbReference>
<evidence type="ECO:0000313" key="14">
    <source>
        <dbReference type="EMBL" id="GLD57678.1"/>
    </source>
</evidence>
<dbReference type="Gene3D" id="3.30.750.44">
    <property type="match status" value="3"/>
</dbReference>
<dbReference type="PANTHER" id="PTHR11261">
    <property type="entry name" value="INTERPHOTORECEPTOR RETINOID-BINDING PROTEIN"/>
    <property type="match status" value="1"/>
</dbReference>
<keyword evidence="9" id="KW-0325">Glycoprotein</keyword>
<protein>
    <submittedName>
        <fullName evidence="14">Retinol-binding protein 3-like protein</fullName>
    </submittedName>
</protein>
<evidence type="ECO:0000256" key="4">
    <source>
        <dbReference type="ARBA" id="ARBA00022525"/>
    </source>
</evidence>
<reference evidence="14" key="1">
    <citation type="submission" date="2022-08" db="EMBL/GenBank/DDBJ databases">
        <title>Genome sequencing of akame (Lates japonicus).</title>
        <authorList>
            <person name="Hashiguchi Y."/>
            <person name="Takahashi H."/>
        </authorList>
    </citation>
    <scope>NUCLEOTIDE SEQUENCE</scope>
    <source>
        <strain evidence="14">Kochi</strain>
    </source>
</reference>
<evidence type="ECO:0000256" key="9">
    <source>
        <dbReference type="ARBA" id="ARBA00023180"/>
    </source>
</evidence>
<feature type="domain" description="TGF-beta family profile" evidence="13">
    <location>
        <begin position="729"/>
        <end position="843"/>
    </location>
</feature>
<dbReference type="PANTHER" id="PTHR11261:SF3">
    <property type="entry name" value="RETINOL-BINDING PROTEIN 3"/>
    <property type="match status" value="1"/>
</dbReference>
<dbReference type="InterPro" id="IPR017948">
    <property type="entry name" value="TGFb_CS"/>
</dbReference>
<dbReference type="GO" id="GO:0008236">
    <property type="term" value="F:serine-type peptidase activity"/>
    <property type="evidence" value="ECO:0007669"/>
    <property type="project" value="InterPro"/>
</dbReference>
<keyword evidence="7 10" id="KW-0339">Growth factor</keyword>
<dbReference type="GO" id="GO:0005615">
    <property type="term" value="C:extracellular space"/>
    <property type="evidence" value="ECO:0007669"/>
    <property type="project" value="UniProtKB-KW"/>
</dbReference>
<feature type="chain" id="PRO_5042155055" evidence="12">
    <location>
        <begin position="25"/>
        <end position="1745"/>
    </location>
</feature>
<dbReference type="GO" id="GO:0019841">
    <property type="term" value="F:retinol binding"/>
    <property type="evidence" value="ECO:0007669"/>
    <property type="project" value="TreeGrafter"/>
</dbReference>
<comment type="caution">
    <text evidence="14">The sequence shown here is derived from an EMBL/GenBank/DDBJ whole genome shotgun (WGS) entry which is preliminary data.</text>
</comment>
<accession>A0AAD3R6T6</accession>
<dbReference type="InterPro" id="IPR005151">
    <property type="entry name" value="Tail-specific_protease"/>
</dbReference>
<name>A0AAD3R6T6_LATJO</name>
<dbReference type="Pfam" id="PF11918">
    <property type="entry name" value="Peptidase_S41_N"/>
    <property type="match status" value="3"/>
</dbReference>
<dbReference type="SMART" id="SM00245">
    <property type="entry name" value="TSPc"/>
    <property type="match status" value="3"/>
</dbReference>
<evidence type="ECO:0000313" key="15">
    <source>
        <dbReference type="Proteomes" id="UP001279410"/>
    </source>
</evidence>
<dbReference type="Proteomes" id="UP001279410">
    <property type="component" value="Unassembled WGS sequence"/>
</dbReference>
<keyword evidence="5" id="KW-0165">Cleavage on pair of basic residues</keyword>
<dbReference type="Gene3D" id="2.10.90.10">
    <property type="entry name" value="Cystine-knot cytokines"/>
    <property type="match status" value="2"/>
</dbReference>
<feature type="signal peptide" evidence="12">
    <location>
        <begin position="1"/>
        <end position="24"/>
    </location>
</feature>
<dbReference type="SUPFAM" id="SSF52096">
    <property type="entry name" value="ClpP/crotonase"/>
    <property type="match status" value="3"/>
</dbReference>
<keyword evidence="6 12" id="KW-0732">Signal</keyword>
<dbReference type="CDD" id="cd19394">
    <property type="entry name" value="TGF_beta_GDF10"/>
    <property type="match status" value="1"/>
</dbReference>
<comment type="subcellular location">
    <subcellularLocation>
        <location evidence="1">Secreted</location>
    </subcellularLocation>
</comment>
<dbReference type="FunFam" id="2.10.90.10:FF:000008">
    <property type="entry name" value="Bone morphogenetic protein 3"/>
    <property type="match status" value="1"/>
</dbReference>
<evidence type="ECO:0000256" key="12">
    <source>
        <dbReference type="SAM" id="SignalP"/>
    </source>
</evidence>
<dbReference type="Pfam" id="PF03572">
    <property type="entry name" value="Peptidase_S41"/>
    <property type="match status" value="3"/>
</dbReference>
<keyword evidence="8" id="KW-1015">Disulfide bond</keyword>
<dbReference type="Gene3D" id="3.90.226.10">
    <property type="entry name" value="2-enoyl-CoA Hydratase, Chain A, domain 1"/>
    <property type="match status" value="3"/>
</dbReference>
<dbReference type="SUPFAM" id="SSF57501">
    <property type="entry name" value="Cystine-knot cytokines"/>
    <property type="match status" value="2"/>
</dbReference>
<dbReference type="GO" id="GO:0006508">
    <property type="term" value="P:proteolysis"/>
    <property type="evidence" value="ECO:0007669"/>
    <property type="project" value="InterPro"/>
</dbReference>
<evidence type="ECO:0000256" key="8">
    <source>
        <dbReference type="ARBA" id="ARBA00023157"/>
    </source>
</evidence>
<comment type="similarity">
    <text evidence="2 10">Belongs to the TGF-beta family.</text>
</comment>
<keyword evidence="4" id="KW-0964">Secreted</keyword>
<dbReference type="InterPro" id="IPR029034">
    <property type="entry name" value="Cystine-knot_cytokine"/>
</dbReference>
<keyword evidence="3" id="KW-0202">Cytokine</keyword>
<dbReference type="GO" id="GO:0008083">
    <property type="term" value="F:growth factor activity"/>
    <property type="evidence" value="ECO:0007669"/>
    <property type="project" value="UniProtKB-KW"/>
</dbReference>
<evidence type="ECO:0000259" key="13">
    <source>
        <dbReference type="PROSITE" id="PS51362"/>
    </source>
</evidence>
<dbReference type="Pfam" id="PF00019">
    <property type="entry name" value="TGF_beta"/>
    <property type="match status" value="2"/>
</dbReference>
<evidence type="ECO:0000256" key="7">
    <source>
        <dbReference type="ARBA" id="ARBA00023030"/>
    </source>
</evidence>
<dbReference type="InterPro" id="IPR001839">
    <property type="entry name" value="TGF-b_C"/>
</dbReference>